<dbReference type="EMBL" id="WNKS01000013">
    <property type="protein sequence ID" value="MTV32121.1"/>
    <property type="molecule type" value="Genomic_DNA"/>
</dbReference>
<dbReference type="GO" id="GO:0006085">
    <property type="term" value="P:acetyl-CoA biosynthetic process"/>
    <property type="evidence" value="ECO:0007669"/>
    <property type="project" value="UniProtKB-UniRule"/>
</dbReference>
<dbReference type="OrthoDB" id="9802453at2"/>
<comment type="cofactor">
    <cofactor evidence="9">
        <name>Mg(2+)</name>
        <dbReference type="ChEBI" id="CHEBI:18420"/>
    </cofactor>
    <cofactor evidence="9">
        <name>Mn(2+)</name>
        <dbReference type="ChEBI" id="CHEBI:29035"/>
    </cofactor>
    <text evidence="9">Mg(2+). Can also accept Mn(2+).</text>
</comment>
<evidence type="ECO:0000256" key="7">
    <source>
        <dbReference type="ARBA" id="ARBA00022840"/>
    </source>
</evidence>
<comment type="caution">
    <text evidence="11">The sequence shown here is derived from an EMBL/GenBank/DDBJ whole genome shotgun (WGS) entry which is preliminary data.</text>
</comment>
<evidence type="ECO:0000256" key="2">
    <source>
        <dbReference type="ARBA" id="ARBA00022490"/>
    </source>
</evidence>
<keyword evidence="5 9" id="KW-0547">Nucleotide-binding</keyword>
<dbReference type="SUPFAM" id="SSF53067">
    <property type="entry name" value="Actin-like ATPase domain"/>
    <property type="match status" value="2"/>
</dbReference>
<dbReference type="InterPro" id="IPR023865">
    <property type="entry name" value="Aliphatic_acid_kinase_CS"/>
</dbReference>
<evidence type="ECO:0000256" key="1">
    <source>
        <dbReference type="ARBA" id="ARBA00008748"/>
    </source>
</evidence>
<dbReference type="PANTHER" id="PTHR21060">
    <property type="entry name" value="ACETATE KINASE"/>
    <property type="match status" value="1"/>
</dbReference>
<evidence type="ECO:0000256" key="5">
    <source>
        <dbReference type="ARBA" id="ARBA00022741"/>
    </source>
</evidence>
<dbReference type="InterPro" id="IPR000890">
    <property type="entry name" value="Aliphatic_acid_kin_short-chain"/>
</dbReference>
<organism evidence="11 12">
    <name type="scientific">Rhodoblastus acidophilus</name>
    <name type="common">Rhodopseudomonas acidophila</name>
    <dbReference type="NCBI Taxonomy" id="1074"/>
    <lineage>
        <taxon>Bacteria</taxon>
        <taxon>Pseudomonadati</taxon>
        <taxon>Pseudomonadota</taxon>
        <taxon>Alphaproteobacteria</taxon>
        <taxon>Hyphomicrobiales</taxon>
        <taxon>Rhodoblastaceae</taxon>
        <taxon>Rhodoblastus</taxon>
    </lineage>
</organism>
<reference evidence="11 12" key="1">
    <citation type="submission" date="2019-11" db="EMBL/GenBank/DDBJ databases">
        <title>Whole-genome sequence of a Rhodoblastus acidophilus DSM 142.</title>
        <authorList>
            <person name="Kyndt J.A."/>
            <person name="Meyer T.E."/>
        </authorList>
    </citation>
    <scope>NUCLEOTIDE SEQUENCE [LARGE SCALE GENOMIC DNA]</scope>
    <source>
        <strain evidence="11 12">DSM 142</strain>
    </source>
</reference>
<evidence type="ECO:0000313" key="12">
    <source>
        <dbReference type="Proteomes" id="UP000439113"/>
    </source>
</evidence>
<dbReference type="GO" id="GO:0005829">
    <property type="term" value="C:cytosol"/>
    <property type="evidence" value="ECO:0007669"/>
    <property type="project" value="TreeGrafter"/>
</dbReference>
<comment type="function">
    <text evidence="9">Catalyzes the formation of acetyl phosphate from acetate and ATP. Can also catalyze the reverse reaction.</text>
</comment>
<dbReference type="UniPathway" id="UPA00340">
    <property type="reaction ID" value="UER00458"/>
</dbReference>
<evidence type="ECO:0000256" key="8">
    <source>
        <dbReference type="ARBA" id="ARBA00022842"/>
    </source>
</evidence>
<feature type="active site" description="Proton donor/acceptor" evidence="9">
    <location>
        <position position="150"/>
    </location>
</feature>
<keyword evidence="8 9" id="KW-0460">Magnesium</keyword>
<dbReference type="AlphaFoldDB" id="A0A6N8DSG0"/>
<dbReference type="GO" id="GO:0000287">
    <property type="term" value="F:magnesium ion binding"/>
    <property type="evidence" value="ECO:0007669"/>
    <property type="project" value="UniProtKB-UniRule"/>
</dbReference>
<dbReference type="GO" id="GO:0008776">
    <property type="term" value="F:acetate kinase activity"/>
    <property type="evidence" value="ECO:0007669"/>
    <property type="project" value="UniProtKB-UniRule"/>
</dbReference>
<evidence type="ECO:0000256" key="10">
    <source>
        <dbReference type="RuleBase" id="RU003835"/>
    </source>
</evidence>
<keyword evidence="4 9" id="KW-0479">Metal-binding</keyword>
<dbReference type="InterPro" id="IPR004372">
    <property type="entry name" value="Ac/propionate_kinase"/>
</dbReference>
<dbReference type="InterPro" id="IPR043129">
    <property type="entry name" value="ATPase_NBD"/>
</dbReference>
<gene>
    <name evidence="9" type="primary">ackA</name>
    <name evidence="11" type="ORF">GJ654_14115</name>
</gene>
<feature type="binding site" evidence="9">
    <location>
        <position position="93"/>
    </location>
    <ligand>
        <name>substrate</name>
    </ligand>
</feature>
<comment type="catalytic activity">
    <reaction evidence="9">
        <text>acetate + ATP = acetyl phosphate + ADP</text>
        <dbReference type="Rhea" id="RHEA:11352"/>
        <dbReference type="ChEBI" id="CHEBI:22191"/>
        <dbReference type="ChEBI" id="CHEBI:30089"/>
        <dbReference type="ChEBI" id="CHEBI:30616"/>
        <dbReference type="ChEBI" id="CHEBI:456216"/>
        <dbReference type="EC" id="2.7.2.1"/>
    </reaction>
</comment>
<evidence type="ECO:0000313" key="11">
    <source>
        <dbReference type="EMBL" id="MTV32121.1"/>
    </source>
</evidence>
<dbReference type="Proteomes" id="UP000439113">
    <property type="component" value="Unassembled WGS sequence"/>
</dbReference>
<evidence type="ECO:0000256" key="3">
    <source>
        <dbReference type="ARBA" id="ARBA00022679"/>
    </source>
</evidence>
<feature type="site" description="Transition state stabilizer" evidence="9">
    <location>
        <position position="181"/>
    </location>
</feature>
<name>A0A6N8DSG0_RHOAC</name>
<accession>A0A6N8DSG0</accession>
<dbReference type="EC" id="2.7.2.1" evidence="9"/>
<dbReference type="PIRSF" id="PIRSF000722">
    <property type="entry name" value="Acetate_prop_kin"/>
    <property type="match status" value="1"/>
</dbReference>
<feature type="binding site" evidence="9">
    <location>
        <begin position="328"/>
        <end position="332"/>
    </location>
    <ligand>
        <name>ATP</name>
        <dbReference type="ChEBI" id="CHEBI:30616"/>
    </ligand>
</feature>
<feature type="binding site" evidence="9">
    <location>
        <position position="16"/>
    </location>
    <ligand>
        <name>ATP</name>
        <dbReference type="ChEBI" id="CHEBI:30616"/>
    </ligand>
</feature>
<feature type="binding site" evidence="9">
    <location>
        <position position="9"/>
    </location>
    <ligand>
        <name>Mg(2+)</name>
        <dbReference type="ChEBI" id="CHEBI:18420"/>
    </ligand>
</feature>
<protein>
    <recommendedName>
        <fullName evidence="9">Acetate kinase</fullName>
        <ecNumber evidence="9">2.7.2.1</ecNumber>
    </recommendedName>
    <alternativeName>
        <fullName evidence="9">Acetokinase</fullName>
    </alternativeName>
</protein>
<keyword evidence="2 9" id="KW-0963">Cytoplasm</keyword>
<dbReference type="HAMAP" id="MF_00020">
    <property type="entry name" value="Acetate_kinase"/>
    <property type="match status" value="1"/>
</dbReference>
<feature type="binding site" evidence="9">
    <location>
        <begin position="208"/>
        <end position="212"/>
    </location>
    <ligand>
        <name>ATP</name>
        <dbReference type="ChEBI" id="CHEBI:30616"/>
    </ligand>
</feature>
<dbReference type="PROSITE" id="PS01075">
    <property type="entry name" value="ACETATE_KINASE_1"/>
    <property type="match status" value="1"/>
</dbReference>
<sequence length="402" mass="43247">MADIIITINAGSSSIKFSAYRIAQGQLTQLALGQIDGIGGKAHFCVKKAGGEKTGFDFDQSHGAVDHRAGLAAVLGWLESEGDGANVVGVGHRVVHGGPVYAEPVLVDDFVLTKLKSFEPLAPLHQPYNLAGVEAAREAFPGAAQVACFDTAFHRRHTFIADTYALPRAYYDQGVRRYGFHGLSYEFIHRILRHEEPVLARGKVVVAHLGNGASMCAINAGKSVGSTMGFTALDGLPMGTRCGQLDPGVVLYLMAENKMSAAEITDLLYKNSGLKGMSGISNDVRELEASGEKSARDALDYFVSRVRRNIGGLSAELGGLDCLVLTGGIGENAVNIRRKILENMEWFGIQIDFDANARNERIISEKGSPTVVMILKTDEERMIAAHTAELLDLKKPLVPPLQ</sequence>
<dbReference type="PANTHER" id="PTHR21060:SF21">
    <property type="entry name" value="ACETATE KINASE"/>
    <property type="match status" value="1"/>
</dbReference>
<feature type="site" description="Transition state stabilizer" evidence="9">
    <location>
        <position position="241"/>
    </location>
</feature>
<dbReference type="Gene3D" id="3.30.420.40">
    <property type="match status" value="2"/>
</dbReference>
<comment type="pathway">
    <text evidence="9">Metabolic intermediate biosynthesis; acetyl-CoA biosynthesis; acetyl-CoA from acetate: step 1/2.</text>
</comment>
<dbReference type="PROSITE" id="PS01076">
    <property type="entry name" value="ACETATE_KINASE_2"/>
    <property type="match status" value="1"/>
</dbReference>
<dbReference type="RefSeq" id="WP_155446810.1">
    <property type="nucleotide sequence ID" value="NZ_JAOQNR010000014.1"/>
</dbReference>
<evidence type="ECO:0000256" key="9">
    <source>
        <dbReference type="HAMAP-Rule" id="MF_00020"/>
    </source>
</evidence>
<keyword evidence="7 9" id="KW-0067">ATP-binding</keyword>
<keyword evidence="3 9" id="KW-0808">Transferase</keyword>
<proteinExistence type="inferred from homology"/>
<evidence type="ECO:0000256" key="6">
    <source>
        <dbReference type="ARBA" id="ARBA00022777"/>
    </source>
</evidence>
<comment type="similarity">
    <text evidence="1 9 10">Belongs to the acetokinase family.</text>
</comment>
<keyword evidence="6 9" id="KW-0418">Kinase</keyword>
<feature type="binding site" evidence="9">
    <location>
        <begin position="283"/>
        <end position="285"/>
    </location>
    <ligand>
        <name>ATP</name>
        <dbReference type="ChEBI" id="CHEBI:30616"/>
    </ligand>
</feature>
<evidence type="ECO:0000256" key="4">
    <source>
        <dbReference type="ARBA" id="ARBA00022723"/>
    </source>
</evidence>
<dbReference type="PRINTS" id="PR00471">
    <property type="entry name" value="ACETATEKNASE"/>
</dbReference>
<comment type="subcellular location">
    <subcellularLocation>
        <location evidence="9">Cytoplasm</location>
    </subcellularLocation>
</comment>
<comment type="subunit">
    <text evidence="9">Homodimer.</text>
</comment>
<dbReference type="GO" id="GO:0005524">
    <property type="term" value="F:ATP binding"/>
    <property type="evidence" value="ECO:0007669"/>
    <property type="project" value="UniProtKB-KW"/>
</dbReference>
<feature type="binding site" evidence="9">
    <location>
        <position position="379"/>
    </location>
    <ligand>
        <name>Mg(2+)</name>
        <dbReference type="ChEBI" id="CHEBI:18420"/>
    </ligand>
</feature>
<dbReference type="Pfam" id="PF00871">
    <property type="entry name" value="Acetate_kinase"/>
    <property type="match status" value="1"/>
</dbReference>
<dbReference type="GO" id="GO:0006083">
    <property type="term" value="P:acetate metabolic process"/>
    <property type="evidence" value="ECO:0007669"/>
    <property type="project" value="TreeGrafter"/>
</dbReference>
<dbReference type="NCBIfam" id="TIGR00016">
    <property type="entry name" value="ackA"/>
    <property type="match status" value="1"/>
</dbReference>